<keyword evidence="4" id="KW-0408">Iron</keyword>
<sequence>MEQQFKEQYDVIIVGGGPAGIMAALASARVGAATLVIERNGFLGGAATNSVLGPISPFHFGDEQVINGIPQEFMDELIKVHGSTGHLKTLDPYGSGAYLGFYDREKYKYVAEEMMLKDGVQIYYHAFISQVKKDGNRVMGVTAVTKAGSKEFACKILVDASGDGDAAVLAGADYVYGNENTGKAQPGSAMFEMAEVDTDKVYDYIYENPEDFEWKSDLVPIREYSDRLKQHYFVAQGFKKLVKKAVEAGDLQFGRDSVIVLNGIHPGSIHFNATRVSGYNSSDPEEKAISEIDGRRQIESVSEFMIKYVPGFEKSYVSVTSNEVGVRETRHIKGLYTLTGEDAGEGRKFKDVVSRGYFPMDIHNPDGASGYTEGSQGGCWVDLKDTYDIPMRCLIPMGIDGLVLSGRCISGTSEAHGSYRTQGGIMGIGQASGVLAGLCAVQGIQPKDMDVEQVQKKLIEFGASVFRDEEKKAGEEAHAKKCVKEYMKKRVKYITKEEVIKKFFE</sequence>
<evidence type="ECO:0000313" key="7">
    <source>
        <dbReference type="Proteomes" id="UP000306509"/>
    </source>
</evidence>
<organism evidence="6 7">
    <name type="scientific">Robinsoniella peoriensis</name>
    <dbReference type="NCBI Taxonomy" id="180332"/>
    <lineage>
        <taxon>Bacteria</taxon>
        <taxon>Bacillati</taxon>
        <taxon>Bacillota</taxon>
        <taxon>Clostridia</taxon>
        <taxon>Lachnospirales</taxon>
        <taxon>Lachnospiraceae</taxon>
        <taxon>Robinsoniella</taxon>
    </lineage>
</organism>
<dbReference type="STRING" id="180332.GCA_000797495_00340"/>
<name>A0A4U8QBT6_9FIRM</name>
<keyword evidence="2" id="KW-0479">Metal-binding</keyword>
<dbReference type="AlphaFoldDB" id="A0A4U8QBT6"/>
<keyword evidence="5" id="KW-0411">Iron-sulfur</keyword>
<dbReference type="Pfam" id="PF12831">
    <property type="entry name" value="FAD_oxidored"/>
    <property type="match status" value="1"/>
</dbReference>
<keyword evidence="3" id="KW-0560">Oxidoreductase</keyword>
<evidence type="ECO:0000256" key="3">
    <source>
        <dbReference type="ARBA" id="ARBA00023002"/>
    </source>
</evidence>
<evidence type="ECO:0000256" key="2">
    <source>
        <dbReference type="ARBA" id="ARBA00022723"/>
    </source>
</evidence>
<comment type="caution">
    <text evidence="6">The sequence shown here is derived from an EMBL/GenBank/DDBJ whole genome shotgun (WGS) entry which is preliminary data.</text>
</comment>
<dbReference type="InterPro" id="IPR036188">
    <property type="entry name" value="FAD/NAD-bd_sf"/>
</dbReference>
<dbReference type="GO" id="GO:0046872">
    <property type="term" value="F:metal ion binding"/>
    <property type="evidence" value="ECO:0007669"/>
    <property type="project" value="UniProtKB-KW"/>
</dbReference>
<protein>
    <submittedName>
        <fullName evidence="6">Putative FAD-binding dehydrogenase</fullName>
    </submittedName>
</protein>
<keyword evidence="7" id="KW-1185">Reference proteome</keyword>
<dbReference type="EMBL" id="QGQD01000023">
    <property type="protein sequence ID" value="TLD01974.1"/>
    <property type="molecule type" value="Genomic_DNA"/>
</dbReference>
<reference evidence="6 7" key="1">
    <citation type="journal article" date="2019" name="Anaerobe">
        <title>Detection of Robinsoniella peoriensis in multiple bone samples of a trauma patient.</title>
        <authorList>
            <person name="Schrottner P."/>
            <person name="Hartwich K."/>
            <person name="Bunk B."/>
            <person name="Schober I."/>
            <person name="Helbig S."/>
            <person name="Rudolph W.W."/>
            <person name="Gunzer F."/>
        </authorList>
    </citation>
    <scope>NUCLEOTIDE SEQUENCE [LARGE SCALE GENOMIC DNA]</scope>
    <source>
        <strain evidence="6 7">DSM 106044</strain>
    </source>
</reference>
<dbReference type="GO" id="GO:0051539">
    <property type="term" value="F:4 iron, 4 sulfur cluster binding"/>
    <property type="evidence" value="ECO:0007669"/>
    <property type="project" value="UniProtKB-KW"/>
</dbReference>
<evidence type="ECO:0000313" key="6">
    <source>
        <dbReference type="EMBL" id="TLD01974.1"/>
    </source>
</evidence>
<dbReference type="PANTHER" id="PTHR43498:SF1">
    <property type="entry name" value="COB--COM HETERODISULFIDE REDUCTASE IRON-SULFUR SUBUNIT A"/>
    <property type="match status" value="1"/>
</dbReference>
<accession>A0A4U8QBT6</accession>
<proteinExistence type="predicted"/>
<dbReference type="InterPro" id="IPR039650">
    <property type="entry name" value="HdrA-like"/>
</dbReference>
<dbReference type="Gene3D" id="3.50.50.60">
    <property type="entry name" value="FAD/NAD(P)-binding domain"/>
    <property type="match status" value="1"/>
</dbReference>
<dbReference type="SUPFAM" id="SSF51905">
    <property type="entry name" value="FAD/NAD(P)-binding domain"/>
    <property type="match status" value="1"/>
</dbReference>
<keyword evidence="1" id="KW-0004">4Fe-4S</keyword>
<dbReference type="RefSeq" id="WP_138001912.1">
    <property type="nucleotide sequence ID" value="NZ_QGQD01000023.1"/>
</dbReference>
<dbReference type="GO" id="GO:0016491">
    <property type="term" value="F:oxidoreductase activity"/>
    <property type="evidence" value="ECO:0007669"/>
    <property type="project" value="UniProtKB-KW"/>
</dbReference>
<dbReference type="Proteomes" id="UP000306509">
    <property type="component" value="Unassembled WGS sequence"/>
</dbReference>
<evidence type="ECO:0000256" key="1">
    <source>
        <dbReference type="ARBA" id="ARBA00022485"/>
    </source>
</evidence>
<gene>
    <name evidence="6" type="ORF">DSM106044_01011</name>
</gene>
<evidence type="ECO:0000256" key="4">
    <source>
        <dbReference type="ARBA" id="ARBA00023004"/>
    </source>
</evidence>
<evidence type="ECO:0000256" key="5">
    <source>
        <dbReference type="ARBA" id="ARBA00023014"/>
    </source>
</evidence>
<dbReference type="PANTHER" id="PTHR43498">
    <property type="entry name" value="FERREDOXIN:COB-COM HETERODISULFIDE REDUCTASE SUBUNIT A"/>
    <property type="match status" value="1"/>
</dbReference>